<comment type="caution">
    <text evidence="1">The sequence shown here is derived from an EMBL/GenBank/DDBJ whole genome shotgun (WGS) entry which is preliminary data.</text>
</comment>
<dbReference type="Pfam" id="PF04430">
    <property type="entry name" value="DUF498"/>
    <property type="match status" value="1"/>
</dbReference>
<dbReference type="Proteomes" id="UP000186594">
    <property type="component" value="Unassembled WGS sequence"/>
</dbReference>
<proteinExistence type="predicted"/>
<dbReference type="PANTHER" id="PTHR21192:SF2">
    <property type="entry name" value="NADH DEHYDROGENASE [UBIQUINONE] 1 ALPHA SUBCOMPLEX ASSEMBLY FACTOR 3"/>
    <property type="match status" value="1"/>
</dbReference>
<dbReference type="AlphaFoldDB" id="A0A1U7LHP3"/>
<dbReference type="OMA" id="KPELIMF"/>
<evidence type="ECO:0000313" key="2">
    <source>
        <dbReference type="Proteomes" id="UP000186594"/>
    </source>
</evidence>
<dbReference type="STRING" id="1198029.A0A1U7LHP3"/>
<dbReference type="EMBL" id="LXFE01003781">
    <property type="protein sequence ID" value="OLL22175.1"/>
    <property type="molecule type" value="Genomic_DNA"/>
</dbReference>
<gene>
    <name evidence="1" type="ORF">NEOLI_001398</name>
</gene>
<evidence type="ECO:0000313" key="1">
    <source>
        <dbReference type="EMBL" id="OLL22175.1"/>
    </source>
</evidence>
<dbReference type="InterPro" id="IPR007523">
    <property type="entry name" value="NDUFAF3/AAMDC"/>
</dbReference>
<organism evidence="1 2">
    <name type="scientific">Neolecta irregularis (strain DAH-3)</name>
    <dbReference type="NCBI Taxonomy" id="1198029"/>
    <lineage>
        <taxon>Eukaryota</taxon>
        <taxon>Fungi</taxon>
        <taxon>Dikarya</taxon>
        <taxon>Ascomycota</taxon>
        <taxon>Taphrinomycotina</taxon>
        <taxon>Neolectales</taxon>
        <taxon>Neolectaceae</taxon>
        <taxon>Neolecta</taxon>
    </lineage>
</organism>
<reference evidence="1 2" key="1">
    <citation type="submission" date="2016-04" db="EMBL/GenBank/DDBJ databases">
        <title>Evolutionary innovation and constraint leading to complex multicellularity in the Ascomycota.</title>
        <authorList>
            <person name="Cisse O."/>
            <person name="Nguyen A."/>
            <person name="Hewitt D.A."/>
            <person name="Jedd G."/>
            <person name="Stajich J.E."/>
        </authorList>
    </citation>
    <scope>NUCLEOTIDE SEQUENCE [LARGE SCALE GENOMIC DNA]</scope>
    <source>
        <strain evidence="1 2">DAH-3</strain>
    </source>
</reference>
<sequence length="148" mass="16292">MMEPRGDGEFFKGDLFGGEEPSGIHVESILRDETGFRLSSGLVVKNDLIMANGETFTWDSKAKFSSGETLDFDKNAWTIFSILKPRPDLLIIGTGARTALLKKSCRDHLISLGLLVHPLNTKEAIATFNMLTAEGRTVAAALLRPRRN</sequence>
<keyword evidence="1" id="KW-0830">Ubiquinone</keyword>
<dbReference type="GO" id="GO:0005743">
    <property type="term" value="C:mitochondrial inner membrane"/>
    <property type="evidence" value="ECO:0007669"/>
    <property type="project" value="TreeGrafter"/>
</dbReference>
<dbReference type="GO" id="GO:0032981">
    <property type="term" value="P:mitochondrial respiratory chain complex I assembly"/>
    <property type="evidence" value="ECO:0007669"/>
    <property type="project" value="TreeGrafter"/>
</dbReference>
<dbReference type="PANTHER" id="PTHR21192">
    <property type="entry name" value="NUCLEAR PROTEIN E3-3"/>
    <property type="match status" value="1"/>
</dbReference>
<dbReference type="SUPFAM" id="SSF64076">
    <property type="entry name" value="MTH938-like"/>
    <property type="match status" value="1"/>
</dbReference>
<keyword evidence="2" id="KW-1185">Reference proteome</keyword>
<dbReference type="InterPro" id="IPR036748">
    <property type="entry name" value="MTH938-like_sf"/>
</dbReference>
<name>A0A1U7LHP3_NEOID</name>
<accession>A0A1U7LHP3</accession>
<dbReference type="OrthoDB" id="20681at2759"/>
<protein>
    <submittedName>
        <fullName evidence="1">NADH dehydrogenase [ubiquinone] 1 alpha subcomplex assembly factor 3</fullName>
    </submittedName>
</protein>
<dbReference type="Gene3D" id="3.40.1230.10">
    <property type="entry name" value="MTH938-like"/>
    <property type="match status" value="1"/>
</dbReference>